<sequence>MNTSNKNKVSIKKVLFAALAWGLIISGCSDSDKKSVAKPSFKVESLTTSAWLYGSLPQNTVAYVRAPNLWAGFSAKEDSFKYALGNEQHVKVVQQIQQGLQENIISKLQDPAKSLAEFYVEHTTGPVELAFVSQNGQPVILTGTRLDYQDETSFNEALVNLISGIPNANHMPQDDAAKGVIGFGPGAAVYYSYDASNQRFLLISGMGVSITSLENAAATIKPNDKHEMLTLEQDIDASHQGLFVWASPKNAMPFMQMGMQPQQIQKLKELGVDKANGLAFGYGVTGGKTRLKLLLDMPSDDGERYLPAVENKVTVKSVGTPKWASVISIPTAMETEKLVSKLHTAGIEDVQSWQEINSNMEKALGLSLETLLNTFGPEVTVFSDAVGTFAAVTYNKGNIEALLKKAQAQDAAKVEYQTYQKNSTVVHHLSLAPLGGKKGFAAQSGGSSNFAPALMANYQENIFWIIEGQQVIFASVPQLLLERQKRGADVSIANWFEESQGYDPTGTLIGFTASVDGLSRSSYHYYAELLIILSDLTGANIDLLALPTADELGFPEKGAIGFNIRSDKDILGIEFTFENGGTDLFLGLGSTSSVAVIGILAAVAIPAYQDYTIRAETSAGMYAAEAVKVQITEALMLGADVEDLDNGYENIQAAEEYGNSAIEKIVVNDGVMTVFFRNQRLGYGPQTIVYVPVFEDGHITYWDCTGGTVDEKHRPARCR</sequence>
<dbReference type="InterPro" id="IPR001082">
    <property type="entry name" value="Pilin"/>
</dbReference>
<dbReference type="Gene3D" id="3.30.700.10">
    <property type="entry name" value="Glycoprotein, Type 4 Pilin"/>
    <property type="match status" value="1"/>
</dbReference>
<dbReference type="Proteomes" id="UP001501011">
    <property type="component" value="Unassembled WGS sequence"/>
</dbReference>
<comment type="caution">
    <text evidence="2">The sequence shown here is derived from an EMBL/GenBank/DDBJ whole genome shotgun (WGS) entry which is preliminary data.</text>
</comment>
<reference evidence="3" key="1">
    <citation type="journal article" date="2019" name="Int. J. Syst. Evol. Microbiol.">
        <title>The Global Catalogue of Microorganisms (GCM) 10K type strain sequencing project: providing services to taxonomists for standard genome sequencing and annotation.</title>
        <authorList>
            <consortium name="The Broad Institute Genomics Platform"/>
            <consortium name="The Broad Institute Genome Sequencing Center for Infectious Disease"/>
            <person name="Wu L."/>
            <person name="Ma J."/>
        </authorList>
    </citation>
    <scope>NUCLEOTIDE SEQUENCE [LARGE SCALE GENOMIC DNA]</scope>
    <source>
        <strain evidence="3">JCM 17728</strain>
    </source>
</reference>
<name>A0ABP8IE39_9GAMM</name>
<proteinExistence type="inferred from homology"/>
<evidence type="ECO:0008006" key="4">
    <source>
        <dbReference type="Google" id="ProtNLM"/>
    </source>
</evidence>
<protein>
    <recommendedName>
        <fullName evidence="4">Pilin</fullName>
    </recommendedName>
</protein>
<keyword evidence="3" id="KW-1185">Reference proteome</keyword>
<dbReference type="InterPro" id="IPR045584">
    <property type="entry name" value="Pilin-like"/>
</dbReference>
<dbReference type="Pfam" id="PF00114">
    <property type="entry name" value="Pilin"/>
    <property type="match status" value="1"/>
</dbReference>
<organism evidence="2 3">
    <name type="scientific">Kangiella marina</name>
    <dbReference type="NCBI Taxonomy" id="1079178"/>
    <lineage>
        <taxon>Bacteria</taxon>
        <taxon>Pseudomonadati</taxon>
        <taxon>Pseudomonadota</taxon>
        <taxon>Gammaproteobacteria</taxon>
        <taxon>Kangiellales</taxon>
        <taxon>Kangiellaceae</taxon>
        <taxon>Kangiella</taxon>
    </lineage>
</organism>
<dbReference type="SUPFAM" id="SSF54523">
    <property type="entry name" value="Pili subunits"/>
    <property type="match status" value="1"/>
</dbReference>
<gene>
    <name evidence="2" type="ORF">GCM10023151_05350</name>
</gene>
<dbReference type="PROSITE" id="PS51257">
    <property type="entry name" value="PROKAR_LIPOPROTEIN"/>
    <property type="match status" value="1"/>
</dbReference>
<evidence type="ECO:0000313" key="3">
    <source>
        <dbReference type="Proteomes" id="UP001501011"/>
    </source>
</evidence>
<accession>A0ABP8IE39</accession>
<evidence type="ECO:0000256" key="1">
    <source>
        <dbReference type="ARBA" id="ARBA00005233"/>
    </source>
</evidence>
<dbReference type="RefSeq" id="WP_345291655.1">
    <property type="nucleotide sequence ID" value="NZ_BAABFV010000001.1"/>
</dbReference>
<evidence type="ECO:0000313" key="2">
    <source>
        <dbReference type="EMBL" id="GAA4356911.1"/>
    </source>
</evidence>
<dbReference type="EMBL" id="BAABFV010000001">
    <property type="protein sequence ID" value="GAA4356911.1"/>
    <property type="molecule type" value="Genomic_DNA"/>
</dbReference>
<comment type="similarity">
    <text evidence="1">Belongs to the N-Me-Phe pilin family.</text>
</comment>